<reference evidence="3" key="1">
    <citation type="submission" date="2012-03" db="EMBL/GenBank/DDBJ databases">
        <title>Complete sequence of chromosome of Deinococcus peraridilitoris DSM 19664.</title>
        <authorList>
            <person name="Lucas S."/>
            <person name="Copeland A."/>
            <person name="Lapidus A."/>
            <person name="Glavina del Rio T."/>
            <person name="Dalin E."/>
            <person name="Tice H."/>
            <person name="Bruce D."/>
            <person name="Goodwin L."/>
            <person name="Pitluck S."/>
            <person name="Peters L."/>
            <person name="Mikhailova N."/>
            <person name="Lu M."/>
            <person name="Kyrpides N."/>
            <person name="Mavromatis K."/>
            <person name="Ivanova N."/>
            <person name="Brettin T."/>
            <person name="Detter J.C."/>
            <person name="Han C."/>
            <person name="Larimer F."/>
            <person name="Land M."/>
            <person name="Hauser L."/>
            <person name="Markowitz V."/>
            <person name="Cheng J.-F."/>
            <person name="Hugenholtz P."/>
            <person name="Woyke T."/>
            <person name="Wu D."/>
            <person name="Pukall R."/>
            <person name="Steenblock K."/>
            <person name="Brambilla E."/>
            <person name="Klenk H.-P."/>
            <person name="Eisen J.A."/>
        </authorList>
    </citation>
    <scope>NUCLEOTIDE SEQUENCE [LARGE SCALE GENOMIC DNA]</scope>
    <source>
        <strain evidence="3">DSM 19664 / LMG 22246 / CIP 109416 / KR-200</strain>
    </source>
</reference>
<dbReference type="Proteomes" id="UP000010467">
    <property type="component" value="Chromosome"/>
</dbReference>
<organism evidence="2 3">
    <name type="scientific">Deinococcus peraridilitoris (strain DSM 19664 / LMG 22246 / CIP 109416 / KR-200)</name>
    <dbReference type="NCBI Taxonomy" id="937777"/>
    <lineage>
        <taxon>Bacteria</taxon>
        <taxon>Thermotogati</taxon>
        <taxon>Deinococcota</taxon>
        <taxon>Deinococci</taxon>
        <taxon>Deinococcales</taxon>
        <taxon>Deinococcaceae</taxon>
        <taxon>Deinococcus</taxon>
    </lineage>
</organism>
<protein>
    <submittedName>
        <fullName evidence="2">Uncharacterized protein</fullName>
    </submittedName>
</protein>
<gene>
    <name evidence="2" type="ordered locus">Deipe_1778</name>
</gene>
<feature type="transmembrane region" description="Helical" evidence="1">
    <location>
        <begin position="74"/>
        <end position="92"/>
    </location>
</feature>
<dbReference type="AlphaFoldDB" id="L0A290"/>
<feature type="transmembrane region" description="Helical" evidence="1">
    <location>
        <begin position="27"/>
        <end position="45"/>
    </location>
</feature>
<evidence type="ECO:0000313" key="2">
    <source>
        <dbReference type="EMBL" id="AFZ67297.1"/>
    </source>
</evidence>
<keyword evidence="1" id="KW-0472">Membrane</keyword>
<keyword evidence="1" id="KW-0812">Transmembrane</keyword>
<feature type="transmembrane region" description="Helical" evidence="1">
    <location>
        <begin position="52"/>
        <end position="68"/>
    </location>
</feature>
<dbReference type="STRING" id="937777.Deipe_1778"/>
<dbReference type="OrthoDB" id="74074at2"/>
<accession>L0A290</accession>
<keyword evidence="1" id="KW-1133">Transmembrane helix</keyword>
<dbReference type="KEGG" id="dpd:Deipe_1778"/>
<dbReference type="EMBL" id="CP003382">
    <property type="protein sequence ID" value="AFZ67297.1"/>
    <property type="molecule type" value="Genomic_DNA"/>
</dbReference>
<evidence type="ECO:0000313" key="3">
    <source>
        <dbReference type="Proteomes" id="UP000010467"/>
    </source>
</evidence>
<dbReference type="PATRIC" id="fig|937777.3.peg.1780"/>
<keyword evidence="3" id="KW-1185">Reference proteome</keyword>
<proteinExistence type="predicted"/>
<evidence type="ECO:0000256" key="1">
    <source>
        <dbReference type="SAM" id="Phobius"/>
    </source>
</evidence>
<name>L0A290_DEIPD</name>
<sequence>MLLFALNFALGVSLQFGSRWHPRPLHHALYLLTCLSTVLALALAWKEGHSGTLLLLLVTLLLLVPRTHPGRADHALLATLIGALYVLTAWRLL</sequence>
<dbReference type="HOGENOM" id="CLU_174646_0_0_0"/>